<evidence type="ECO:0000313" key="6">
    <source>
        <dbReference type="EMBL" id="RUP44115.1"/>
    </source>
</evidence>
<organism evidence="6 7">
    <name type="scientific">Jimgerdemannia flammicorona</name>
    <dbReference type="NCBI Taxonomy" id="994334"/>
    <lineage>
        <taxon>Eukaryota</taxon>
        <taxon>Fungi</taxon>
        <taxon>Fungi incertae sedis</taxon>
        <taxon>Mucoromycota</taxon>
        <taxon>Mucoromycotina</taxon>
        <taxon>Endogonomycetes</taxon>
        <taxon>Endogonales</taxon>
        <taxon>Endogonaceae</taxon>
        <taxon>Jimgerdemannia</taxon>
    </lineage>
</organism>
<dbReference type="Proteomes" id="UP000268093">
    <property type="component" value="Unassembled WGS sequence"/>
</dbReference>
<evidence type="ECO:0000256" key="2">
    <source>
        <dbReference type="ARBA" id="ARBA00022692"/>
    </source>
</evidence>
<feature type="transmembrane region" description="Helical" evidence="5">
    <location>
        <begin position="188"/>
        <end position="214"/>
    </location>
</feature>
<name>A0A433CZW0_9FUNG</name>
<proteinExistence type="predicted"/>
<keyword evidence="3 5" id="KW-1133">Transmembrane helix</keyword>
<evidence type="ECO:0000256" key="3">
    <source>
        <dbReference type="ARBA" id="ARBA00022989"/>
    </source>
</evidence>
<keyword evidence="7" id="KW-1185">Reference proteome</keyword>
<dbReference type="GO" id="GO:0007189">
    <property type="term" value="P:adenylate cyclase-activating G protein-coupled receptor signaling pathway"/>
    <property type="evidence" value="ECO:0007669"/>
    <property type="project" value="TreeGrafter"/>
</dbReference>
<reference evidence="6 7" key="1">
    <citation type="journal article" date="2018" name="New Phytol.">
        <title>Phylogenomics of Endogonaceae and evolution of mycorrhizas within Mucoromycota.</title>
        <authorList>
            <person name="Chang Y."/>
            <person name="Desiro A."/>
            <person name="Na H."/>
            <person name="Sandor L."/>
            <person name="Lipzen A."/>
            <person name="Clum A."/>
            <person name="Barry K."/>
            <person name="Grigoriev I.V."/>
            <person name="Martin F.M."/>
            <person name="Stajich J.E."/>
            <person name="Smith M.E."/>
            <person name="Bonito G."/>
            <person name="Spatafora J.W."/>
        </authorList>
    </citation>
    <scope>NUCLEOTIDE SEQUENCE [LARGE SCALE GENOMIC DNA]</scope>
    <source>
        <strain evidence="6 7">GMNB39</strain>
    </source>
</reference>
<dbReference type="PANTHER" id="PTHR23112">
    <property type="entry name" value="G PROTEIN-COUPLED RECEPTOR 157-RELATED"/>
    <property type="match status" value="1"/>
</dbReference>
<feature type="transmembrane region" description="Helical" evidence="5">
    <location>
        <begin position="23"/>
        <end position="41"/>
    </location>
</feature>
<accession>A0A433CZW0</accession>
<feature type="transmembrane region" description="Helical" evidence="5">
    <location>
        <begin position="270"/>
        <end position="291"/>
    </location>
</feature>
<feature type="transmembrane region" description="Helical" evidence="5">
    <location>
        <begin position="57"/>
        <end position="75"/>
    </location>
</feature>
<comment type="caution">
    <text evidence="6">The sequence shown here is derived from an EMBL/GenBank/DDBJ whole genome shotgun (WGS) entry which is preliminary data.</text>
</comment>
<sequence length="314" mass="36299">MSCISWDSIEESTKQNIWTAQRIFSSISIVSITTVFGYVFRRRFICKRKFTNPAERLVLLNLVPVFIGTIGMLISNDPWGDDPNNVNMPYCQFQTVLIEFRDMGCVLMAALFAWNLYTIIHTFRRPSATSHFTVNDLLRHLERRERFYIVIAYFGGVVFAVVSIPLAAPRNQWCWVKNAEIGGPLGNSLYALLFFFAWMWIVLVFSIAVLLYVWYDRLQHRRDYKTMKDIRSGSIAAFSWILIIDVMVWVCASTNRFWSFAKECDNLQLIILQAAFSCGRGMLLATAYFLLKVKGQFIELEPMPEMVDAPYSTS</sequence>
<dbReference type="EMBL" id="RBNI01009567">
    <property type="protein sequence ID" value="RUP44115.1"/>
    <property type="molecule type" value="Genomic_DNA"/>
</dbReference>
<evidence type="ECO:0000256" key="5">
    <source>
        <dbReference type="SAM" id="Phobius"/>
    </source>
</evidence>
<dbReference type="Gene3D" id="1.20.1070.10">
    <property type="entry name" value="Rhodopsin 7-helix transmembrane proteins"/>
    <property type="match status" value="1"/>
</dbReference>
<evidence type="ECO:0000256" key="4">
    <source>
        <dbReference type="ARBA" id="ARBA00023136"/>
    </source>
</evidence>
<protein>
    <recommendedName>
        <fullName evidence="8">G-protein coupled receptors family 2 profile 2 domain-containing protein</fullName>
    </recommendedName>
</protein>
<dbReference type="GO" id="GO:0005886">
    <property type="term" value="C:plasma membrane"/>
    <property type="evidence" value="ECO:0007669"/>
    <property type="project" value="TreeGrafter"/>
</dbReference>
<dbReference type="GO" id="GO:0004930">
    <property type="term" value="F:G protein-coupled receptor activity"/>
    <property type="evidence" value="ECO:0007669"/>
    <property type="project" value="TreeGrafter"/>
</dbReference>
<dbReference type="AlphaFoldDB" id="A0A433CZW0"/>
<feature type="transmembrane region" description="Helical" evidence="5">
    <location>
        <begin position="235"/>
        <end position="258"/>
    </location>
</feature>
<dbReference type="PANTHER" id="PTHR23112:SF0">
    <property type="entry name" value="TRANSMEMBRANE PROTEIN 116"/>
    <property type="match status" value="1"/>
</dbReference>
<keyword evidence="4 5" id="KW-0472">Membrane</keyword>
<evidence type="ECO:0008006" key="8">
    <source>
        <dbReference type="Google" id="ProtNLM"/>
    </source>
</evidence>
<evidence type="ECO:0000256" key="1">
    <source>
        <dbReference type="ARBA" id="ARBA00004141"/>
    </source>
</evidence>
<gene>
    <name evidence="6" type="ORF">BC936DRAFT_149917</name>
</gene>
<evidence type="ECO:0000313" key="7">
    <source>
        <dbReference type="Proteomes" id="UP000268093"/>
    </source>
</evidence>
<feature type="transmembrane region" description="Helical" evidence="5">
    <location>
        <begin position="147"/>
        <end position="168"/>
    </location>
</feature>
<feature type="transmembrane region" description="Helical" evidence="5">
    <location>
        <begin position="95"/>
        <end position="117"/>
    </location>
</feature>
<comment type="subcellular location">
    <subcellularLocation>
        <location evidence="1">Membrane</location>
        <topology evidence="1">Multi-pass membrane protein</topology>
    </subcellularLocation>
</comment>
<keyword evidence="2 5" id="KW-0812">Transmembrane</keyword>